<evidence type="ECO:0000313" key="2">
    <source>
        <dbReference type="Proteomes" id="UP001139193"/>
    </source>
</evidence>
<name>A0A9X1VIN5_9BACT</name>
<dbReference type="EMBL" id="JALBGC010000004">
    <property type="protein sequence ID" value="MCI1188972.1"/>
    <property type="molecule type" value="Genomic_DNA"/>
</dbReference>
<comment type="caution">
    <text evidence="1">The sequence shown here is derived from an EMBL/GenBank/DDBJ whole genome shotgun (WGS) entry which is preliminary data.</text>
</comment>
<evidence type="ECO:0000313" key="1">
    <source>
        <dbReference type="EMBL" id="MCI1188972.1"/>
    </source>
</evidence>
<gene>
    <name evidence="1" type="ORF">MON38_16235</name>
</gene>
<sequence>MNYFLFAFGLFGLLFSVQPRLEKTYYSANNRIGAHAFTMKLTIAPGGYSYTKYQTIATPFYQVTGEYKMKSDTLVLWKHKIVTVDYRDKPHPKQVSICPASKMYPCDPDYYLIRQDSLLSIYYSKETHSYQKGTLMFVASH</sequence>
<organism evidence="1 2">
    <name type="scientific">Hymenobacter cyanobacteriorum</name>
    <dbReference type="NCBI Taxonomy" id="2926463"/>
    <lineage>
        <taxon>Bacteria</taxon>
        <taxon>Pseudomonadati</taxon>
        <taxon>Bacteroidota</taxon>
        <taxon>Cytophagia</taxon>
        <taxon>Cytophagales</taxon>
        <taxon>Hymenobacteraceae</taxon>
        <taxon>Hymenobacter</taxon>
    </lineage>
</organism>
<reference evidence="1" key="1">
    <citation type="submission" date="2022-03" db="EMBL/GenBank/DDBJ databases">
        <title>Bacterial whole genome sequence for Hymenobacter sp. DH14.</title>
        <authorList>
            <person name="Le V."/>
        </authorList>
    </citation>
    <scope>NUCLEOTIDE SEQUENCE</scope>
    <source>
        <strain evidence="1">DH14</strain>
    </source>
</reference>
<protein>
    <submittedName>
        <fullName evidence="1">Uncharacterized protein</fullName>
    </submittedName>
</protein>
<accession>A0A9X1VIN5</accession>
<proteinExistence type="predicted"/>
<keyword evidence="2" id="KW-1185">Reference proteome</keyword>
<dbReference type="Proteomes" id="UP001139193">
    <property type="component" value="Unassembled WGS sequence"/>
</dbReference>
<dbReference type="AlphaFoldDB" id="A0A9X1VIN5"/>
<dbReference type="RefSeq" id="WP_241937196.1">
    <property type="nucleotide sequence ID" value="NZ_JALBGC010000004.1"/>
</dbReference>